<dbReference type="Proteomes" id="UP001160390">
    <property type="component" value="Unassembled WGS sequence"/>
</dbReference>
<gene>
    <name evidence="5" type="ORF">CCHLO57077_00018862</name>
    <name evidence="3" type="ORF">CCHLO57077_00019090</name>
    <name evidence="2" type="ORF">CCHLO57077_00019137</name>
    <name evidence="4" type="ORF">CCHLO57077_00019191</name>
</gene>
<evidence type="ECO:0000313" key="3">
    <source>
        <dbReference type="EMBL" id="CAI6090691.1"/>
    </source>
</evidence>
<evidence type="ECO:0000313" key="5">
    <source>
        <dbReference type="EMBL" id="CAI6099463.1"/>
    </source>
</evidence>
<feature type="compositionally biased region" description="Basic and acidic residues" evidence="1">
    <location>
        <begin position="15"/>
        <end position="39"/>
    </location>
</feature>
<dbReference type="AlphaFoldDB" id="A0AA35Q1K8"/>
<dbReference type="CDD" id="cd02440">
    <property type="entry name" value="AdoMet_MTases"/>
    <property type="match status" value="1"/>
</dbReference>
<evidence type="ECO:0000313" key="2">
    <source>
        <dbReference type="EMBL" id="CAI6028939.1"/>
    </source>
</evidence>
<sequence length="484" mass="53997">MTTTHVSLVPNRSPCRRDSFIDSWRKAVQRSPDDAEYPTRKRAKHEHIQEESAPPEESKHRSSDTILKDGTRLTDHAGGSIVYSNPFKSTPPTSTSRATSQSLTNQDSEFMDDMSNTTFQDSASRDSGTEEDEYSDTNVTFPDSMSSATSLDEAEAGGAAEGLPATGTNDDPEIRDGDSALGDDEESTTSWDSEEAERLLRENKPLFDQGELDFAHHVCQMVGKSLCPIEVPGDIKILDVGSGNGTWAIETGVKYTAATIQTMYINEGHIPRLRPPNVEFLFADLFSTWPENEYGFIHIQDMAAQVKDWTVLGKRCYELLKPGGSVEIITFGPTLYYHGVRLTFAEGLVPEIPENFSAKHGITTEEIMNVLSAARITDTFAQEYRDIGWLLDPEDEILRDAGFADVTTTRYRVPLNTNSYAFKEKFFSKEYYRRLRVLQTRLGLEYRSEITVAIAKLSMMKGVELEVSVIYGMKSDRSNSSASS</sequence>
<comment type="caution">
    <text evidence="3">The sequence shown here is derived from an EMBL/GenBank/DDBJ whole genome shotgun (WGS) entry which is preliminary data.</text>
</comment>
<dbReference type="EMBL" id="CABFNP030001044">
    <property type="protein sequence ID" value="CAI6090981.1"/>
    <property type="molecule type" value="Genomic_DNA"/>
</dbReference>
<name>A0AA35Q1K8_9HYPO</name>
<keyword evidence="6" id="KW-1185">Reference proteome</keyword>
<dbReference type="EMBL" id="CABFNP030001319">
    <property type="protein sequence ID" value="CAI6099463.1"/>
    <property type="molecule type" value="Genomic_DNA"/>
</dbReference>
<reference evidence="3" key="1">
    <citation type="submission" date="2023-01" db="EMBL/GenBank/DDBJ databases">
        <authorList>
            <person name="Piombo E."/>
        </authorList>
    </citation>
    <scope>NUCLEOTIDE SEQUENCE</scope>
</reference>
<dbReference type="EMBL" id="CABFNP030000507">
    <property type="protein sequence ID" value="CAI6028939.1"/>
    <property type="molecule type" value="Genomic_DNA"/>
</dbReference>
<dbReference type="Gene3D" id="3.40.50.150">
    <property type="entry name" value="Vaccinia Virus protein VP39"/>
    <property type="match status" value="1"/>
</dbReference>
<evidence type="ECO:0000256" key="1">
    <source>
        <dbReference type="SAM" id="MobiDB-lite"/>
    </source>
</evidence>
<feature type="compositionally biased region" description="Basic and acidic residues" evidence="1">
    <location>
        <begin position="46"/>
        <end position="75"/>
    </location>
</feature>
<evidence type="ECO:0000313" key="4">
    <source>
        <dbReference type="EMBL" id="CAI6090981.1"/>
    </source>
</evidence>
<feature type="region of interest" description="Disordered" evidence="1">
    <location>
        <begin position="1"/>
        <end position="196"/>
    </location>
</feature>
<feature type="compositionally biased region" description="Polar residues" evidence="1">
    <location>
        <begin position="136"/>
        <end position="150"/>
    </location>
</feature>
<feature type="compositionally biased region" description="Low complexity" evidence="1">
    <location>
        <begin position="90"/>
        <end position="102"/>
    </location>
</feature>
<dbReference type="SUPFAM" id="SSF53335">
    <property type="entry name" value="S-adenosyl-L-methionine-dependent methyltransferases"/>
    <property type="match status" value="1"/>
</dbReference>
<evidence type="ECO:0008006" key="7">
    <source>
        <dbReference type="Google" id="ProtNLM"/>
    </source>
</evidence>
<dbReference type="EMBL" id="CABFNP030001032">
    <property type="protein sequence ID" value="CAI6090691.1"/>
    <property type="molecule type" value="Genomic_DNA"/>
</dbReference>
<accession>A0AA35Q1K8</accession>
<feature type="compositionally biased region" description="Acidic residues" evidence="1">
    <location>
        <begin position="181"/>
        <end position="195"/>
    </location>
</feature>
<organism evidence="3 6">
    <name type="scientific">Clonostachys chloroleuca</name>
    <dbReference type="NCBI Taxonomy" id="1926264"/>
    <lineage>
        <taxon>Eukaryota</taxon>
        <taxon>Fungi</taxon>
        <taxon>Dikarya</taxon>
        <taxon>Ascomycota</taxon>
        <taxon>Pezizomycotina</taxon>
        <taxon>Sordariomycetes</taxon>
        <taxon>Hypocreomycetidae</taxon>
        <taxon>Hypocreales</taxon>
        <taxon>Bionectriaceae</taxon>
        <taxon>Clonostachys</taxon>
    </lineage>
</organism>
<dbReference type="InterPro" id="IPR029063">
    <property type="entry name" value="SAM-dependent_MTases_sf"/>
</dbReference>
<protein>
    <recommendedName>
        <fullName evidence="7">S-adenosyl-L-methionine-dependent methyltransferase</fullName>
    </recommendedName>
</protein>
<dbReference type="Pfam" id="PF13489">
    <property type="entry name" value="Methyltransf_23"/>
    <property type="match status" value="1"/>
</dbReference>
<evidence type="ECO:0000313" key="6">
    <source>
        <dbReference type="Proteomes" id="UP001160390"/>
    </source>
</evidence>
<feature type="compositionally biased region" description="Polar residues" evidence="1">
    <location>
        <begin position="103"/>
        <end position="122"/>
    </location>
</feature>
<proteinExistence type="predicted"/>